<dbReference type="AlphaFoldDB" id="A0A0F9M573"/>
<sequence>MEIIEEQYQKVIETFPNTILVNNFISHLKIPSEIDWFLDIDYSKYPKRPKVILTNPNGQVYKKLDMWISSLRSWKKKDAISIVELIYEILAFIEGVKLSAITIKKDLINGILALCRDHHPREILGFLRVDKGIVSEFILPPGAITSTSSGVYSPGRMPWDLSIDGTVHSHPTGNPNPSQTDLKGVFMRKSFHIIVAYPYNSLNCVKCFDQKGKTIKLQVID</sequence>
<keyword evidence="3" id="KW-0378">Hydrolase</keyword>
<dbReference type="EMBL" id="LAZR01006127">
    <property type="protein sequence ID" value="KKM94521.1"/>
    <property type="molecule type" value="Genomic_DNA"/>
</dbReference>
<dbReference type="InterPro" id="IPR028090">
    <property type="entry name" value="JAB_dom_prok"/>
</dbReference>
<reference evidence="7" key="1">
    <citation type="journal article" date="2015" name="Nature">
        <title>Complex archaea that bridge the gap between prokaryotes and eukaryotes.</title>
        <authorList>
            <person name="Spang A."/>
            <person name="Saw J.H."/>
            <person name="Jorgensen S.L."/>
            <person name="Zaremba-Niedzwiedzka K."/>
            <person name="Martijn J."/>
            <person name="Lind A.E."/>
            <person name="van Eijk R."/>
            <person name="Schleper C."/>
            <person name="Guy L."/>
            <person name="Ettema T.J."/>
        </authorList>
    </citation>
    <scope>NUCLEOTIDE SEQUENCE</scope>
</reference>
<name>A0A0F9M573_9ZZZZ</name>
<gene>
    <name evidence="7" type="ORF">LCGC14_1197460</name>
</gene>
<feature type="domain" description="JAB" evidence="6">
    <location>
        <begin position="106"/>
        <end position="196"/>
    </location>
</feature>
<dbReference type="Pfam" id="PF14464">
    <property type="entry name" value="Prok-JAB"/>
    <property type="match status" value="1"/>
</dbReference>
<evidence type="ECO:0000256" key="3">
    <source>
        <dbReference type="ARBA" id="ARBA00022801"/>
    </source>
</evidence>
<evidence type="ECO:0000256" key="1">
    <source>
        <dbReference type="ARBA" id="ARBA00022670"/>
    </source>
</evidence>
<protein>
    <recommendedName>
        <fullName evidence="6">JAB domain-containing protein</fullName>
    </recommendedName>
</protein>
<dbReference type="GO" id="GO:0008237">
    <property type="term" value="F:metallopeptidase activity"/>
    <property type="evidence" value="ECO:0007669"/>
    <property type="project" value="UniProtKB-KW"/>
</dbReference>
<keyword evidence="1" id="KW-0645">Protease</keyword>
<evidence type="ECO:0000256" key="4">
    <source>
        <dbReference type="ARBA" id="ARBA00022833"/>
    </source>
</evidence>
<dbReference type="GO" id="GO:0006508">
    <property type="term" value="P:proteolysis"/>
    <property type="evidence" value="ECO:0007669"/>
    <property type="project" value="UniProtKB-KW"/>
</dbReference>
<dbReference type="GO" id="GO:0046872">
    <property type="term" value="F:metal ion binding"/>
    <property type="evidence" value="ECO:0007669"/>
    <property type="project" value="UniProtKB-KW"/>
</dbReference>
<keyword evidence="4" id="KW-0862">Zinc</keyword>
<evidence type="ECO:0000256" key="2">
    <source>
        <dbReference type="ARBA" id="ARBA00022723"/>
    </source>
</evidence>
<evidence type="ECO:0000259" key="6">
    <source>
        <dbReference type="Pfam" id="PF14464"/>
    </source>
</evidence>
<keyword evidence="5" id="KW-0482">Metalloprotease</keyword>
<dbReference type="Gene3D" id="3.40.140.10">
    <property type="entry name" value="Cytidine Deaminase, domain 2"/>
    <property type="match status" value="1"/>
</dbReference>
<accession>A0A0F9M573</accession>
<comment type="caution">
    <text evidence="7">The sequence shown here is derived from an EMBL/GenBank/DDBJ whole genome shotgun (WGS) entry which is preliminary data.</text>
</comment>
<keyword evidence="2" id="KW-0479">Metal-binding</keyword>
<proteinExistence type="predicted"/>
<organism evidence="7">
    <name type="scientific">marine sediment metagenome</name>
    <dbReference type="NCBI Taxonomy" id="412755"/>
    <lineage>
        <taxon>unclassified sequences</taxon>
        <taxon>metagenomes</taxon>
        <taxon>ecological metagenomes</taxon>
    </lineage>
</organism>
<evidence type="ECO:0000256" key="5">
    <source>
        <dbReference type="ARBA" id="ARBA00023049"/>
    </source>
</evidence>
<evidence type="ECO:0000313" key="7">
    <source>
        <dbReference type="EMBL" id="KKM94521.1"/>
    </source>
</evidence>
<dbReference type="SUPFAM" id="SSF102712">
    <property type="entry name" value="JAB1/MPN domain"/>
    <property type="match status" value="1"/>
</dbReference>